<organism evidence="3 4">
    <name type="scientific">Actinospica durhamensis</name>
    <dbReference type="NCBI Taxonomy" id="1508375"/>
    <lineage>
        <taxon>Bacteria</taxon>
        <taxon>Bacillati</taxon>
        <taxon>Actinomycetota</taxon>
        <taxon>Actinomycetes</taxon>
        <taxon>Catenulisporales</taxon>
        <taxon>Actinospicaceae</taxon>
        <taxon>Actinospica</taxon>
    </lineage>
</organism>
<dbReference type="PANTHER" id="PTHR36222:SF1">
    <property type="entry name" value="SERINE PROTEASE INHIBITOR RV3364C"/>
    <property type="match status" value="1"/>
</dbReference>
<evidence type="ECO:0000259" key="2">
    <source>
        <dbReference type="SMART" id="SM00960"/>
    </source>
</evidence>
<dbReference type="InterPro" id="IPR004942">
    <property type="entry name" value="Roadblock/LAMTOR2_dom"/>
</dbReference>
<evidence type="ECO:0000313" key="3">
    <source>
        <dbReference type="EMBL" id="MBR7838192.1"/>
    </source>
</evidence>
<dbReference type="InterPro" id="IPR053141">
    <property type="entry name" value="Mycobact_SerProt_Inhib_Rv3364c"/>
</dbReference>
<evidence type="ECO:0000313" key="4">
    <source>
        <dbReference type="Proteomes" id="UP000675781"/>
    </source>
</evidence>
<comment type="caution">
    <text evidence="3">The sequence shown here is derived from an EMBL/GenBank/DDBJ whole genome shotgun (WGS) entry which is preliminary data.</text>
</comment>
<protein>
    <submittedName>
        <fullName evidence="3">Roadblock/LC7 domain-containing protein</fullName>
    </submittedName>
</protein>
<dbReference type="SMART" id="SM00960">
    <property type="entry name" value="Robl_LC7"/>
    <property type="match status" value="1"/>
</dbReference>
<dbReference type="Pfam" id="PF03259">
    <property type="entry name" value="Robl_LC7"/>
    <property type="match status" value="1"/>
</dbReference>
<evidence type="ECO:0000256" key="1">
    <source>
        <dbReference type="SAM" id="MobiDB-lite"/>
    </source>
</evidence>
<dbReference type="EMBL" id="JAGSOG010000265">
    <property type="protein sequence ID" value="MBR7838192.1"/>
    <property type="molecule type" value="Genomic_DNA"/>
</dbReference>
<dbReference type="Proteomes" id="UP000675781">
    <property type="component" value="Unassembled WGS sequence"/>
</dbReference>
<dbReference type="AlphaFoldDB" id="A0A941EXL0"/>
<proteinExistence type="predicted"/>
<sequence>MARPPAFRTPRGPEPEEEEGGDGAVNRLRPELDWMLEDLVATVPGTRQVMVLSGDGLRMAHRGADVEFADRLAAACAGVQSLSAAIAQMHPGESREVRLVVVESANGFFFLMAAGPGAYLAALADAGVDAGLMGQQMRDLVARLGDHLATGPRAPEPEPA</sequence>
<dbReference type="PANTHER" id="PTHR36222">
    <property type="entry name" value="SERINE PROTEASE INHIBITOR RV3364C"/>
    <property type="match status" value="1"/>
</dbReference>
<keyword evidence="4" id="KW-1185">Reference proteome</keyword>
<accession>A0A941EXL0</accession>
<reference evidence="3" key="1">
    <citation type="submission" date="2021-04" db="EMBL/GenBank/DDBJ databases">
        <title>Genome based classification of Actinospica acidithermotolerans sp. nov., an actinobacterium isolated from an Indonesian hot spring.</title>
        <authorList>
            <person name="Kusuma A.B."/>
            <person name="Putra K.E."/>
            <person name="Nafisah S."/>
            <person name="Loh J."/>
            <person name="Nouioui I."/>
            <person name="Goodfellow M."/>
        </authorList>
    </citation>
    <scope>NUCLEOTIDE SEQUENCE</scope>
    <source>
        <strain evidence="3">CSCA 57</strain>
    </source>
</reference>
<feature type="domain" description="Roadblock/LAMTOR2" evidence="2">
    <location>
        <begin position="33"/>
        <end position="124"/>
    </location>
</feature>
<feature type="region of interest" description="Disordered" evidence="1">
    <location>
        <begin position="1"/>
        <end position="25"/>
    </location>
</feature>
<name>A0A941EXL0_9ACTN</name>
<dbReference type="Gene3D" id="3.30.450.30">
    <property type="entry name" value="Dynein light chain 2a, cytoplasmic"/>
    <property type="match status" value="1"/>
</dbReference>
<dbReference type="SUPFAM" id="SSF103196">
    <property type="entry name" value="Roadblock/LC7 domain"/>
    <property type="match status" value="1"/>
</dbReference>
<gene>
    <name evidence="3" type="ORF">KDL01_33275</name>
</gene>